<dbReference type="Pfam" id="PF01390">
    <property type="entry name" value="SEA"/>
    <property type="match status" value="1"/>
</dbReference>
<evidence type="ECO:0000259" key="1">
    <source>
        <dbReference type="PROSITE" id="PS50024"/>
    </source>
</evidence>
<dbReference type="EMBL" id="JAINUG010000446">
    <property type="protein sequence ID" value="KAJ8371540.1"/>
    <property type="molecule type" value="Genomic_DNA"/>
</dbReference>
<evidence type="ECO:0000313" key="3">
    <source>
        <dbReference type="Proteomes" id="UP001221898"/>
    </source>
</evidence>
<dbReference type="SUPFAM" id="SSF82671">
    <property type="entry name" value="SEA domain"/>
    <property type="match status" value="1"/>
</dbReference>
<dbReference type="PROSITE" id="PS50024">
    <property type="entry name" value="SEA"/>
    <property type="match status" value="1"/>
</dbReference>
<feature type="domain" description="SEA" evidence="1">
    <location>
        <begin position="98"/>
        <end position="211"/>
    </location>
</feature>
<gene>
    <name evidence="2" type="ORF">AAFF_G00307410</name>
</gene>
<protein>
    <recommendedName>
        <fullName evidence="1">SEA domain-containing protein</fullName>
    </recommendedName>
</protein>
<organism evidence="2 3">
    <name type="scientific">Aldrovandia affinis</name>
    <dbReference type="NCBI Taxonomy" id="143900"/>
    <lineage>
        <taxon>Eukaryota</taxon>
        <taxon>Metazoa</taxon>
        <taxon>Chordata</taxon>
        <taxon>Craniata</taxon>
        <taxon>Vertebrata</taxon>
        <taxon>Euteleostomi</taxon>
        <taxon>Actinopterygii</taxon>
        <taxon>Neopterygii</taxon>
        <taxon>Teleostei</taxon>
        <taxon>Notacanthiformes</taxon>
        <taxon>Halosauridae</taxon>
        <taxon>Aldrovandia</taxon>
    </lineage>
</organism>
<accession>A0AAD7W0X5</accession>
<sequence length="251" mass="27002">MTLIFNNQSVVPSTSSVEDALTEALSSGQIALNIISGSIIAPSNEEGTLELQFTLNQQFTEELSNQNSQEFKDLAENITKESAAPTVPNTAVPTGPPSNDEGTLELQFRLNQQFTQELSNQNSQQFKDLARNITKEVNTVYKTSFPSTYSRSGVNRFWNGSVGVDMTLIFKKQSVVPSTSAVEDALTEALSSGQIALSIIPGSIIARETTETTTAAAPTTSTSGPSPLRKAHLVPLSLSLVFTYLAQILIL</sequence>
<comment type="caution">
    <text evidence="2">The sequence shown here is derived from an EMBL/GenBank/DDBJ whole genome shotgun (WGS) entry which is preliminary data.</text>
</comment>
<dbReference type="InterPro" id="IPR000082">
    <property type="entry name" value="SEA_dom"/>
</dbReference>
<dbReference type="InterPro" id="IPR036364">
    <property type="entry name" value="SEA_dom_sf"/>
</dbReference>
<reference evidence="2" key="1">
    <citation type="journal article" date="2023" name="Science">
        <title>Genome structures resolve the early diversification of teleost fishes.</title>
        <authorList>
            <person name="Parey E."/>
            <person name="Louis A."/>
            <person name="Montfort J."/>
            <person name="Bouchez O."/>
            <person name="Roques C."/>
            <person name="Iampietro C."/>
            <person name="Lluch J."/>
            <person name="Castinel A."/>
            <person name="Donnadieu C."/>
            <person name="Desvignes T."/>
            <person name="Floi Bucao C."/>
            <person name="Jouanno E."/>
            <person name="Wen M."/>
            <person name="Mejri S."/>
            <person name="Dirks R."/>
            <person name="Jansen H."/>
            <person name="Henkel C."/>
            <person name="Chen W.J."/>
            <person name="Zahm M."/>
            <person name="Cabau C."/>
            <person name="Klopp C."/>
            <person name="Thompson A.W."/>
            <person name="Robinson-Rechavi M."/>
            <person name="Braasch I."/>
            <person name="Lecointre G."/>
            <person name="Bobe J."/>
            <person name="Postlethwait J.H."/>
            <person name="Berthelot C."/>
            <person name="Roest Crollius H."/>
            <person name="Guiguen Y."/>
        </authorList>
    </citation>
    <scope>NUCLEOTIDE SEQUENCE</scope>
    <source>
        <strain evidence="2">NC1722</strain>
    </source>
</reference>
<keyword evidence="3" id="KW-1185">Reference proteome</keyword>
<proteinExistence type="predicted"/>
<dbReference type="Proteomes" id="UP001221898">
    <property type="component" value="Unassembled WGS sequence"/>
</dbReference>
<evidence type="ECO:0000313" key="2">
    <source>
        <dbReference type="EMBL" id="KAJ8371540.1"/>
    </source>
</evidence>
<dbReference type="Gene3D" id="3.30.70.960">
    <property type="entry name" value="SEA domain"/>
    <property type="match status" value="1"/>
</dbReference>
<name>A0AAD7W0X5_9TELE</name>
<dbReference type="AlphaFoldDB" id="A0AAD7W0X5"/>